<comment type="caution">
    <text evidence="4">The sequence shown here is derived from an EMBL/GenBank/DDBJ whole genome shotgun (WGS) entry which is preliminary data.</text>
</comment>
<proteinExistence type="predicted"/>
<name>A0AAD7T0Q4_9TELE</name>
<dbReference type="EMBL" id="JAINUG010000020">
    <property type="protein sequence ID" value="KAJ8412284.1"/>
    <property type="molecule type" value="Genomic_DNA"/>
</dbReference>
<dbReference type="PANTHER" id="PTHR36855">
    <property type="entry name" value="CHROMOSOME 10, WHOLE GENOME SHOTGUN SEQUENCE"/>
    <property type="match status" value="1"/>
</dbReference>
<accession>A0AAD7T0Q4</accession>
<evidence type="ECO:0000259" key="2">
    <source>
        <dbReference type="Pfam" id="PF17733"/>
    </source>
</evidence>
<organism evidence="4 5">
    <name type="scientific">Aldrovandia affinis</name>
    <dbReference type="NCBI Taxonomy" id="143900"/>
    <lineage>
        <taxon>Eukaryota</taxon>
        <taxon>Metazoa</taxon>
        <taxon>Chordata</taxon>
        <taxon>Craniata</taxon>
        <taxon>Vertebrata</taxon>
        <taxon>Euteleostomi</taxon>
        <taxon>Actinopterygii</taxon>
        <taxon>Neopterygii</taxon>
        <taxon>Teleostei</taxon>
        <taxon>Notacanthiformes</taxon>
        <taxon>Halosauridae</taxon>
        <taxon>Aldrovandia</taxon>
    </lineage>
</organism>
<dbReference type="Pfam" id="PF25871">
    <property type="entry name" value="HTH_76"/>
    <property type="match status" value="1"/>
</dbReference>
<evidence type="ECO:0000256" key="1">
    <source>
        <dbReference type="SAM" id="MobiDB-lite"/>
    </source>
</evidence>
<protein>
    <submittedName>
        <fullName evidence="4">Uncharacterized protein</fullName>
    </submittedName>
</protein>
<dbReference type="PANTHER" id="PTHR36855:SF1">
    <property type="entry name" value="PEROXISOME MEMBRANE ANCHOR PROTEIN PEX14P N-TERMINAL DOMAIN-CONTAINING PROTEIN"/>
    <property type="match status" value="1"/>
</dbReference>
<reference evidence="4" key="1">
    <citation type="journal article" date="2023" name="Science">
        <title>Genome structures resolve the early diversification of teleost fishes.</title>
        <authorList>
            <person name="Parey E."/>
            <person name="Louis A."/>
            <person name="Montfort J."/>
            <person name="Bouchez O."/>
            <person name="Roques C."/>
            <person name="Iampietro C."/>
            <person name="Lluch J."/>
            <person name="Castinel A."/>
            <person name="Donnadieu C."/>
            <person name="Desvignes T."/>
            <person name="Floi Bucao C."/>
            <person name="Jouanno E."/>
            <person name="Wen M."/>
            <person name="Mejri S."/>
            <person name="Dirks R."/>
            <person name="Jansen H."/>
            <person name="Henkel C."/>
            <person name="Chen W.J."/>
            <person name="Zahm M."/>
            <person name="Cabau C."/>
            <person name="Klopp C."/>
            <person name="Thompson A.W."/>
            <person name="Robinson-Rechavi M."/>
            <person name="Braasch I."/>
            <person name="Lecointre G."/>
            <person name="Bobe J."/>
            <person name="Postlethwait J.H."/>
            <person name="Berthelot C."/>
            <person name="Roest Crollius H."/>
            <person name="Guiguen Y."/>
        </authorList>
    </citation>
    <scope>NUCLEOTIDE SEQUENCE</scope>
    <source>
        <strain evidence="4">NC1722</strain>
    </source>
</reference>
<sequence>MESAYIGFESYNFEEDANYQDGLKRLRVIDESHEHILKFKIFFYNRFVRSIELEGYKQWLASRISQTQTRGDSVLELQDKCDKLCIQPDGDDDSDHSKGNSPTETGLEERRQPISEAPAPCLQTGIGSTAMDPGDALAPAACQSLSFAEVFRLIQADEDVPGLQKLDIRPCQQSPTASRLSRRAKPWENTTAS</sequence>
<feature type="region of interest" description="Disordered" evidence="1">
    <location>
        <begin position="162"/>
        <end position="193"/>
    </location>
</feature>
<dbReference type="AlphaFoldDB" id="A0AAD7T0Q4"/>
<evidence type="ECO:0000313" key="5">
    <source>
        <dbReference type="Proteomes" id="UP001221898"/>
    </source>
</evidence>
<dbReference type="InterPro" id="IPR040554">
    <property type="entry name" value="KPWE_PEX14_dom"/>
</dbReference>
<feature type="domain" description="PEX14-like helix-turn-helix" evidence="3">
    <location>
        <begin position="2"/>
        <end position="63"/>
    </location>
</feature>
<feature type="domain" description="Peroxisomal membrane protein PEX14-like KPWE" evidence="2">
    <location>
        <begin position="143"/>
        <end position="188"/>
    </location>
</feature>
<evidence type="ECO:0000259" key="3">
    <source>
        <dbReference type="Pfam" id="PF25871"/>
    </source>
</evidence>
<keyword evidence="5" id="KW-1185">Reference proteome</keyword>
<evidence type="ECO:0000313" key="4">
    <source>
        <dbReference type="EMBL" id="KAJ8412284.1"/>
    </source>
</evidence>
<feature type="region of interest" description="Disordered" evidence="1">
    <location>
        <begin position="86"/>
        <end position="119"/>
    </location>
</feature>
<dbReference type="Pfam" id="PF17733">
    <property type="entry name" value="KPWE_dom"/>
    <property type="match status" value="1"/>
</dbReference>
<dbReference type="Proteomes" id="UP001221898">
    <property type="component" value="Unassembled WGS sequence"/>
</dbReference>
<gene>
    <name evidence="4" type="ORF">AAFF_G00145510</name>
</gene>
<dbReference type="InterPro" id="IPR058841">
    <property type="entry name" value="HTH_76"/>
</dbReference>